<dbReference type="PANTHER" id="PTHR23044">
    <property type="entry name" value="3'-5' EXONUCLEASE ERI1-RELATED"/>
    <property type="match status" value="1"/>
</dbReference>
<reference evidence="5 6" key="1">
    <citation type="journal article" date="2011" name="BMC Genomics">
        <title>Genome-wide analysis of the role of GlnR in Streptomyces venezuelae provides new insights into global nitrogen regulation in actinomycetes.</title>
        <authorList>
            <person name="Pullan S.T."/>
            <person name="Bibb M.J."/>
            <person name="Merrick M."/>
        </authorList>
    </citation>
    <scope>NUCLEOTIDE SEQUENCE [LARGE SCALE GENOMIC DNA]</scope>
    <source>
        <strain evidence="5">ATCC 10712</strain>
    </source>
</reference>
<dbReference type="GO" id="GO:0003676">
    <property type="term" value="F:nucleic acid binding"/>
    <property type="evidence" value="ECO:0007669"/>
    <property type="project" value="InterPro"/>
</dbReference>
<dbReference type="InterPro" id="IPR013520">
    <property type="entry name" value="Ribonucl_H"/>
</dbReference>
<dbReference type="Proteomes" id="UP000006854">
    <property type="component" value="Chromosome"/>
</dbReference>
<dbReference type="InterPro" id="IPR051274">
    <property type="entry name" value="3-5_Exoribonuclease"/>
</dbReference>
<evidence type="ECO:0000313" key="6">
    <source>
        <dbReference type="Proteomes" id="UP000006854"/>
    </source>
</evidence>
<dbReference type="STRING" id="953739.SVEN_0341"/>
<dbReference type="EMBL" id="FR845719">
    <property type="protein sequence ID" value="CCA53628.1"/>
    <property type="molecule type" value="Genomic_DNA"/>
</dbReference>
<keyword evidence="3" id="KW-0269">Exonuclease</keyword>
<dbReference type="GeneID" id="51860940"/>
<sequence length="200" mass="21364">MTHGGLVNIVDVEATCWDGERPPGAVSEIIEIGLTVVDLAAGERLSRHRILVRPARSRVSAFCTELTGLTQAEVDTGLDFAAACRLLATTYEAGARPWASWGDYDRKQFALQCRATGTPYPFGHRHTNAKAVFTEAFGLRRRPGMAQALEIAGLPLEGRHHRGEDDAWNIAALVLLVAGRDAWPEHGPAAAAGTGSGTAP</sequence>
<dbReference type="SUPFAM" id="SSF53098">
    <property type="entry name" value="Ribonuclease H-like"/>
    <property type="match status" value="1"/>
</dbReference>
<keyword evidence="2" id="KW-0378">Hydrolase</keyword>
<dbReference type="PATRIC" id="fig|953739.5.peg.5907"/>
<dbReference type="InterPro" id="IPR036397">
    <property type="entry name" value="RNaseH_sf"/>
</dbReference>
<organism evidence="5 6">
    <name type="scientific">Streptomyces venezuelae (strain ATCC 10712 / CBS 650.69 / DSM 40230 / JCM 4526 / NBRC 13096 / PD 04745)</name>
    <dbReference type="NCBI Taxonomy" id="953739"/>
    <lineage>
        <taxon>Bacteria</taxon>
        <taxon>Bacillati</taxon>
        <taxon>Actinomycetota</taxon>
        <taxon>Actinomycetes</taxon>
        <taxon>Kitasatosporales</taxon>
        <taxon>Streptomycetaceae</taxon>
        <taxon>Streptomyces</taxon>
    </lineage>
</organism>
<dbReference type="OrthoDB" id="4563729at2"/>
<dbReference type="Pfam" id="PF00929">
    <property type="entry name" value="RNase_T"/>
    <property type="match status" value="1"/>
</dbReference>
<keyword evidence="1" id="KW-0540">Nuclease</keyword>
<proteinExistence type="predicted"/>
<accession>F2R5W7</accession>
<protein>
    <recommendedName>
        <fullName evidence="4">Exonuclease domain-containing protein</fullName>
    </recommendedName>
</protein>
<dbReference type="InterPro" id="IPR047201">
    <property type="entry name" value="ERI-1_3'hExo-like"/>
</dbReference>
<dbReference type="eggNOG" id="COG5018">
    <property type="taxonomic scope" value="Bacteria"/>
</dbReference>
<dbReference type="SMART" id="SM00479">
    <property type="entry name" value="EXOIII"/>
    <property type="match status" value="1"/>
</dbReference>
<dbReference type="AlphaFoldDB" id="F2R5W7"/>
<evidence type="ECO:0000256" key="1">
    <source>
        <dbReference type="ARBA" id="ARBA00022722"/>
    </source>
</evidence>
<dbReference type="GO" id="GO:0000175">
    <property type="term" value="F:3'-5'-RNA exonuclease activity"/>
    <property type="evidence" value="ECO:0007669"/>
    <property type="project" value="InterPro"/>
</dbReference>
<keyword evidence="6" id="KW-1185">Reference proteome</keyword>
<evidence type="ECO:0000256" key="2">
    <source>
        <dbReference type="ARBA" id="ARBA00022801"/>
    </source>
</evidence>
<feature type="domain" description="Exonuclease" evidence="4">
    <location>
        <begin position="5"/>
        <end position="183"/>
    </location>
</feature>
<dbReference type="PANTHER" id="PTHR23044:SF61">
    <property type="entry name" value="3'-5' EXORIBONUCLEASE 1-RELATED"/>
    <property type="match status" value="1"/>
</dbReference>
<dbReference type="HOGENOM" id="CLU_037266_5_1_11"/>
<dbReference type="InterPro" id="IPR012337">
    <property type="entry name" value="RNaseH-like_sf"/>
</dbReference>
<dbReference type="CDD" id="cd06133">
    <property type="entry name" value="ERI-1_3'hExo_like"/>
    <property type="match status" value="1"/>
</dbReference>
<dbReference type="KEGG" id="sve:SVEN_0341"/>
<evidence type="ECO:0000256" key="3">
    <source>
        <dbReference type="ARBA" id="ARBA00022839"/>
    </source>
</evidence>
<name>F2R5W7_STRVP</name>
<dbReference type="Gene3D" id="3.30.420.10">
    <property type="entry name" value="Ribonuclease H-like superfamily/Ribonuclease H"/>
    <property type="match status" value="1"/>
</dbReference>
<evidence type="ECO:0000259" key="4">
    <source>
        <dbReference type="SMART" id="SM00479"/>
    </source>
</evidence>
<dbReference type="RefSeq" id="WP_015031547.1">
    <property type="nucleotide sequence ID" value="NC_018750.1"/>
</dbReference>
<evidence type="ECO:0000313" key="5">
    <source>
        <dbReference type="EMBL" id="CCA53628.1"/>
    </source>
</evidence>
<gene>
    <name evidence="5" type="ordered locus">SVEN_0341</name>
</gene>